<dbReference type="EMBL" id="CP089984">
    <property type="protein sequence ID" value="WXB12241.1"/>
    <property type="molecule type" value="Genomic_DNA"/>
</dbReference>
<reference evidence="1 2" key="1">
    <citation type="submission" date="2021-12" db="EMBL/GenBank/DDBJ databases">
        <title>Discovery of the Pendulisporaceae a myxobacterial family with distinct sporulation behavior and unique specialized metabolism.</title>
        <authorList>
            <person name="Garcia R."/>
            <person name="Popoff A."/>
            <person name="Bader C.D."/>
            <person name="Loehr J."/>
            <person name="Walesch S."/>
            <person name="Walt C."/>
            <person name="Boldt J."/>
            <person name="Bunk B."/>
            <person name="Haeckl F.J.F.P.J."/>
            <person name="Gunesch A.P."/>
            <person name="Birkelbach J."/>
            <person name="Nuebel U."/>
            <person name="Pietschmann T."/>
            <person name="Bach T."/>
            <person name="Mueller R."/>
        </authorList>
    </citation>
    <scope>NUCLEOTIDE SEQUENCE [LARGE SCALE GENOMIC DNA]</scope>
    <source>
        <strain evidence="1 2">MSr11954</strain>
    </source>
</reference>
<sequence>MSARSPMRQLLSRVSSSHASRATKALRAVATAVAFASTAACGGYTEVHEVMFRPPTPPTGRDVQVYVGDQAPPNAFYEVAMLQAIGFDGDSDLEDVMGALRERGRVLGCDGIIRVRVELGYSMAHGYGVCVKWRAPTAKPPAPLPISG</sequence>
<evidence type="ECO:0000313" key="2">
    <source>
        <dbReference type="Proteomes" id="UP001370348"/>
    </source>
</evidence>
<proteinExistence type="predicted"/>
<organism evidence="1 2">
    <name type="scientific">Pendulispora albinea</name>
    <dbReference type="NCBI Taxonomy" id="2741071"/>
    <lineage>
        <taxon>Bacteria</taxon>
        <taxon>Pseudomonadati</taxon>
        <taxon>Myxococcota</taxon>
        <taxon>Myxococcia</taxon>
        <taxon>Myxococcales</taxon>
        <taxon>Sorangiineae</taxon>
        <taxon>Pendulisporaceae</taxon>
        <taxon>Pendulispora</taxon>
    </lineage>
</organism>
<evidence type="ECO:0000313" key="1">
    <source>
        <dbReference type="EMBL" id="WXB12241.1"/>
    </source>
</evidence>
<keyword evidence="2" id="KW-1185">Reference proteome</keyword>
<evidence type="ECO:0008006" key="3">
    <source>
        <dbReference type="Google" id="ProtNLM"/>
    </source>
</evidence>
<gene>
    <name evidence="1" type="ORF">LZC94_30880</name>
</gene>
<dbReference type="Proteomes" id="UP001370348">
    <property type="component" value="Chromosome"/>
</dbReference>
<protein>
    <recommendedName>
        <fullName evidence="3">Lipoprotein</fullName>
    </recommendedName>
</protein>
<dbReference type="RefSeq" id="WP_394821861.1">
    <property type="nucleotide sequence ID" value="NZ_CP089984.1"/>
</dbReference>
<name>A0ABZ2LR39_9BACT</name>
<accession>A0ABZ2LR39</accession>